<accession>A0A9P4QUY4</accession>
<comment type="caution">
    <text evidence="2">The sequence shown here is derived from an EMBL/GenBank/DDBJ whole genome shotgun (WGS) entry which is preliminary data.</text>
</comment>
<dbReference type="AlphaFoldDB" id="A0A9P4QUY4"/>
<proteinExistence type="predicted"/>
<evidence type="ECO:0000313" key="3">
    <source>
        <dbReference type="Proteomes" id="UP000799444"/>
    </source>
</evidence>
<dbReference type="EMBL" id="ML996196">
    <property type="protein sequence ID" value="KAF2731411.1"/>
    <property type="molecule type" value="Genomic_DNA"/>
</dbReference>
<evidence type="ECO:0000313" key="2">
    <source>
        <dbReference type="EMBL" id="KAF2731411.1"/>
    </source>
</evidence>
<keyword evidence="3" id="KW-1185">Reference proteome</keyword>
<protein>
    <submittedName>
        <fullName evidence="2">Uncharacterized protein</fullName>
    </submittedName>
</protein>
<reference evidence="2" key="1">
    <citation type="journal article" date="2020" name="Stud. Mycol.">
        <title>101 Dothideomycetes genomes: a test case for predicting lifestyles and emergence of pathogens.</title>
        <authorList>
            <person name="Haridas S."/>
            <person name="Albert R."/>
            <person name="Binder M."/>
            <person name="Bloem J."/>
            <person name="Labutti K."/>
            <person name="Salamov A."/>
            <person name="Andreopoulos B."/>
            <person name="Baker S."/>
            <person name="Barry K."/>
            <person name="Bills G."/>
            <person name="Bluhm B."/>
            <person name="Cannon C."/>
            <person name="Castanera R."/>
            <person name="Culley D."/>
            <person name="Daum C."/>
            <person name="Ezra D."/>
            <person name="Gonzalez J."/>
            <person name="Henrissat B."/>
            <person name="Kuo A."/>
            <person name="Liang C."/>
            <person name="Lipzen A."/>
            <person name="Lutzoni F."/>
            <person name="Magnuson J."/>
            <person name="Mondo S."/>
            <person name="Nolan M."/>
            <person name="Ohm R."/>
            <person name="Pangilinan J."/>
            <person name="Park H.-J."/>
            <person name="Ramirez L."/>
            <person name="Alfaro M."/>
            <person name="Sun H."/>
            <person name="Tritt A."/>
            <person name="Yoshinaga Y."/>
            <person name="Zwiers L.-H."/>
            <person name="Turgeon B."/>
            <person name="Goodwin S."/>
            <person name="Spatafora J."/>
            <person name="Crous P."/>
            <person name="Grigoriev I."/>
        </authorList>
    </citation>
    <scope>NUCLEOTIDE SEQUENCE</scope>
    <source>
        <strain evidence="2">CBS 125425</strain>
    </source>
</reference>
<organism evidence="2 3">
    <name type="scientific">Polyplosphaeria fusca</name>
    <dbReference type="NCBI Taxonomy" id="682080"/>
    <lineage>
        <taxon>Eukaryota</taxon>
        <taxon>Fungi</taxon>
        <taxon>Dikarya</taxon>
        <taxon>Ascomycota</taxon>
        <taxon>Pezizomycotina</taxon>
        <taxon>Dothideomycetes</taxon>
        <taxon>Pleosporomycetidae</taxon>
        <taxon>Pleosporales</taxon>
        <taxon>Tetraplosphaeriaceae</taxon>
        <taxon>Polyplosphaeria</taxon>
    </lineage>
</organism>
<dbReference type="Proteomes" id="UP000799444">
    <property type="component" value="Unassembled WGS sequence"/>
</dbReference>
<feature type="region of interest" description="Disordered" evidence="1">
    <location>
        <begin position="521"/>
        <end position="542"/>
    </location>
</feature>
<gene>
    <name evidence="2" type="ORF">EJ04DRAFT_514599</name>
</gene>
<evidence type="ECO:0000256" key="1">
    <source>
        <dbReference type="SAM" id="MobiDB-lite"/>
    </source>
</evidence>
<dbReference type="OrthoDB" id="3792666at2759"/>
<sequence length="542" mass="61983">MVLFSPSCLSRFRAIRCRAPSTTVFLLRRSLQLHHLPRLPLENFDRWHPFALFELYERRHPDPLASAHKILIWDQAGPNRKLIGKDVSVRDALAEYVKDGEALCPIEVPGTHKNGWKHLKENSTHLECNNYTVEHLDYGSVPIDPTTTVRWSSDPWENVKMIPLQPSTPVLYWKEALHRMYHFLKAGYPVEVSLKLDRKKILRHEKVLVQDDPEAWPWMLEHFPHLQPQFFHRAMPKGTLISVAPFSDGNSLQWIMEMPHTTEAGIKTTTFLTGHLLNLSTRYQVQFEVGLLDELPKGYKARIREIVKRAGPPPNPNLVARMSMMKLEKAAMAQARAERNASMDPLMFARRKASKKAYYRAQRWWANRREKVDRMARKQAQKDLLEEPAEQRPLSFAASLALTEPRVEVRRVSGNSGSLTLDWSTDKARDQAQQDLYVEPAKQGVAKNDVLPASTEQRVVKDARLPDRGVKDPGLLALERASDKAREQAQKDLYEERTEEQALKGAVVKDVGLPALSGLSALERASEKASEQAGHTGRRRKR</sequence>
<name>A0A9P4QUY4_9PLEO</name>